<protein>
    <submittedName>
        <fullName evidence="3">G_PROTEIN_RECEP_F1_2 domain-containing protein</fullName>
    </submittedName>
</protein>
<reference evidence="3" key="1">
    <citation type="submission" date="2016-11" db="UniProtKB">
        <authorList>
            <consortium name="WormBaseParasite"/>
        </authorList>
    </citation>
    <scope>IDENTIFICATION</scope>
</reference>
<keyword evidence="1" id="KW-1133">Transmembrane helix</keyword>
<accession>A0A1I7WF81</accession>
<evidence type="ECO:0000256" key="1">
    <source>
        <dbReference type="SAM" id="Phobius"/>
    </source>
</evidence>
<keyword evidence="2" id="KW-1185">Reference proteome</keyword>
<keyword evidence="1" id="KW-0812">Transmembrane</keyword>
<dbReference type="AlphaFoldDB" id="A0A1I7WF81"/>
<keyword evidence="1" id="KW-0472">Membrane</keyword>
<evidence type="ECO:0000313" key="2">
    <source>
        <dbReference type="Proteomes" id="UP000095283"/>
    </source>
</evidence>
<organism evidence="2 3">
    <name type="scientific">Heterorhabditis bacteriophora</name>
    <name type="common">Entomopathogenic nematode worm</name>
    <dbReference type="NCBI Taxonomy" id="37862"/>
    <lineage>
        <taxon>Eukaryota</taxon>
        <taxon>Metazoa</taxon>
        <taxon>Ecdysozoa</taxon>
        <taxon>Nematoda</taxon>
        <taxon>Chromadorea</taxon>
        <taxon>Rhabditida</taxon>
        <taxon>Rhabditina</taxon>
        <taxon>Rhabditomorpha</taxon>
        <taxon>Strongyloidea</taxon>
        <taxon>Heterorhabditidae</taxon>
        <taxon>Heterorhabditis</taxon>
    </lineage>
</organism>
<proteinExistence type="predicted"/>
<dbReference type="Proteomes" id="UP000095283">
    <property type="component" value="Unplaced"/>
</dbReference>
<feature type="transmembrane region" description="Helical" evidence="1">
    <location>
        <begin position="20"/>
        <end position="43"/>
    </location>
</feature>
<evidence type="ECO:0000313" key="3">
    <source>
        <dbReference type="WBParaSite" id="Hba_03597"/>
    </source>
</evidence>
<sequence length="171" mass="20116">MFLTINNLLSSFTGENIFPLFAFLTTLKLFINLTSVLTLLGLICHMRYILRKQCEHLTVHTQQLQKKFLRAQIIQLFIYIPFDYLTHLQNGFQDKIVFYKFLNILLFLGGDSFCASSYSLINILYSCSRWLPGTANPQRHLNDDDFRLWLRCHYFSNILQLIDILMASLFC</sequence>
<dbReference type="WBParaSite" id="Hba_03597">
    <property type="protein sequence ID" value="Hba_03597"/>
    <property type="gene ID" value="Hba_03597"/>
</dbReference>
<name>A0A1I7WF81_HETBA</name>